<protein>
    <submittedName>
        <fullName evidence="4">Pimeloyl-ACP methyl ester carboxylesterase</fullName>
    </submittedName>
</protein>
<dbReference type="InterPro" id="IPR050266">
    <property type="entry name" value="AB_hydrolase_sf"/>
</dbReference>
<dbReference type="PANTHER" id="PTHR43798:SF31">
    <property type="entry name" value="AB HYDROLASE SUPERFAMILY PROTEIN YCLE"/>
    <property type="match status" value="1"/>
</dbReference>
<evidence type="ECO:0000256" key="1">
    <source>
        <dbReference type="ARBA" id="ARBA00022801"/>
    </source>
</evidence>
<dbReference type="AlphaFoldDB" id="A0A2T0SQQ4"/>
<evidence type="ECO:0000313" key="4">
    <source>
        <dbReference type="EMBL" id="PRY35739.1"/>
    </source>
</evidence>
<dbReference type="Gene3D" id="3.40.50.1820">
    <property type="entry name" value="alpha/beta hydrolase"/>
    <property type="match status" value="2"/>
</dbReference>
<sequence>MTDVLVLHDDLALTVTETGEGRPFLVLHGGSGPDSMTPVVEHYASTHHVLAPVHPGWDDTPRPDWFSGVDDLATTYLDLLEDRGLADVVVLGCSFGGWVAAEMAVRDRARRIGHLVLVDAVGPEVPGIAVRVPGGRPPGAGGPPGGGPPGGGPSAAAMAAVRAYGGPTMSDPKLLRRLARVHTPTLVVWGEDDLVVSPDFGRAYAAAFPDARFELIPGAGHVPTREEPEATLAAIDTFLTAETP</sequence>
<organism evidence="4 5">
    <name type="scientific">Umezawaea tangerina</name>
    <dbReference type="NCBI Taxonomy" id="84725"/>
    <lineage>
        <taxon>Bacteria</taxon>
        <taxon>Bacillati</taxon>
        <taxon>Actinomycetota</taxon>
        <taxon>Actinomycetes</taxon>
        <taxon>Pseudonocardiales</taxon>
        <taxon>Pseudonocardiaceae</taxon>
        <taxon>Umezawaea</taxon>
    </lineage>
</organism>
<proteinExistence type="predicted"/>
<dbReference type="EMBL" id="PVTF01000013">
    <property type="protein sequence ID" value="PRY35739.1"/>
    <property type="molecule type" value="Genomic_DNA"/>
</dbReference>
<gene>
    <name evidence="4" type="ORF">CLV43_113166</name>
</gene>
<keyword evidence="5" id="KW-1185">Reference proteome</keyword>
<name>A0A2T0SQQ4_9PSEU</name>
<dbReference type="GO" id="GO:0016787">
    <property type="term" value="F:hydrolase activity"/>
    <property type="evidence" value="ECO:0007669"/>
    <property type="project" value="UniProtKB-KW"/>
</dbReference>
<reference evidence="4 5" key="1">
    <citation type="submission" date="2018-03" db="EMBL/GenBank/DDBJ databases">
        <title>Genomic Encyclopedia of Archaeal and Bacterial Type Strains, Phase II (KMG-II): from individual species to whole genera.</title>
        <authorList>
            <person name="Goeker M."/>
        </authorList>
    </citation>
    <scope>NUCLEOTIDE SEQUENCE [LARGE SCALE GENOMIC DNA]</scope>
    <source>
        <strain evidence="4 5">DSM 44720</strain>
    </source>
</reference>
<accession>A0A2T0SQQ4</accession>
<evidence type="ECO:0000259" key="3">
    <source>
        <dbReference type="Pfam" id="PF12697"/>
    </source>
</evidence>
<dbReference type="PANTHER" id="PTHR43798">
    <property type="entry name" value="MONOACYLGLYCEROL LIPASE"/>
    <property type="match status" value="1"/>
</dbReference>
<evidence type="ECO:0000313" key="5">
    <source>
        <dbReference type="Proteomes" id="UP000239494"/>
    </source>
</evidence>
<dbReference type="Pfam" id="PF12697">
    <property type="entry name" value="Abhydrolase_6"/>
    <property type="match status" value="1"/>
</dbReference>
<feature type="region of interest" description="Disordered" evidence="2">
    <location>
        <begin position="133"/>
        <end position="155"/>
    </location>
</feature>
<feature type="domain" description="AB hydrolase-1" evidence="3">
    <location>
        <begin position="25"/>
        <end position="233"/>
    </location>
</feature>
<evidence type="ECO:0000256" key="2">
    <source>
        <dbReference type="SAM" id="MobiDB-lite"/>
    </source>
</evidence>
<dbReference type="SUPFAM" id="SSF53474">
    <property type="entry name" value="alpha/beta-Hydrolases"/>
    <property type="match status" value="1"/>
</dbReference>
<comment type="caution">
    <text evidence="4">The sequence shown here is derived from an EMBL/GenBank/DDBJ whole genome shotgun (WGS) entry which is preliminary data.</text>
</comment>
<dbReference type="OrthoDB" id="3249793at2"/>
<dbReference type="InterPro" id="IPR000073">
    <property type="entry name" value="AB_hydrolase_1"/>
</dbReference>
<dbReference type="InterPro" id="IPR029058">
    <property type="entry name" value="AB_hydrolase_fold"/>
</dbReference>
<dbReference type="Proteomes" id="UP000239494">
    <property type="component" value="Unassembled WGS sequence"/>
</dbReference>
<dbReference type="RefSeq" id="WP_106193302.1">
    <property type="nucleotide sequence ID" value="NZ_PVTF01000013.1"/>
</dbReference>
<dbReference type="GO" id="GO:0016020">
    <property type="term" value="C:membrane"/>
    <property type="evidence" value="ECO:0007669"/>
    <property type="project" value="TreeGrafter"/>
</dbReference>
<keyword evidence="1" id="KW-0378">Hydrolase</keyword>